<organism evidence="2 3">
    <name type="scientific">Taibaiella soli</name>
    <dbReference type="NCBI Taxonomy" id="1649169"/>
    <lineage>
        <taxon>Bacteria</taxon>
        <taxon>Pseudomonadati</taxon>
        <taxon>Bacteroidota</taxon>
        <taxon>Chitinophagia</taxon>
        <taxon>Chitinophagales</taxon>
        <taxon>Chitinophagaceae</taxon>
        <taxon>Taibaiella</taxon>
    </lineage>
</organism>
<keyword evidence="3" id="KW-1185">Reference proteome</keyword>
<dbReference type="EMBL" id="QKTW01000011">
    <property type="protein sequence ID" value="PZF73618.1"/>
    <property type="molecule type" value="Genomic_DNA"/>
</dbReference>
<comment type="caution">
    <text evidence="2">The sequence shown here is derived from an EMBL/GenBank/DDBJ whole genome shotgun (WGS) entry which is preliminary data.</text>
</comment>
<protein>
    <submittedName>
        <fullName evidence="2">DUF1653 domain-containing protein</fullName>
    </submittedName>
</protein>
<gene>
    <name evidence="2" type="ORF">DN068_07805</name>
</gene>
<dbReference type="OrthoDB" id="1026525at2"/>
<name>A0A2W2B0U2_9BACT</name>
<evidence type="ECO:0000313" key="2">
    <source>
        <dbReference type="EMBL" id="PZF73618.1"/>
    </source>
</evidence>
<reference evidence="2 3" key="1">
    <citation type="submission" date="2018-06" db="EMBL/GenBank/DDBJ databases">
        <title>Mucibacter soli gen. nov., sp. nov., a new member of the family Chitinophagaceae producing mucin.</title>
        <authorList>
            <person name="Kim M.-K."/>
            <person name="Park S."/>
            <person name="Kim T.-S."/>
            <person name="Joung Y."/>
            <person name="Han J.-H."/>
            <person name="Kim S.B."/>
        </authorList>
    </citation>
    <scope>NUCLEOTIDE SEQUENCE [LARGE SCALE GENOMIC DNA]</scope>
    <source>
        <strain evidence="2 3">R1-15</strain>
    </source>
</reference>
<dbReference type="Proteomes" id="UP000248745">
    <property type="component" value="Unassembled WGS sequence"/>
</dbReference>
<dbReference type="InterPro" id="IPR023387">
    <property type="entry name" value="DUF1653-like_dom"/>
</dbReference>
<dbReference type="Pfam" id="PF07866">
    <property type="entry name" value="DUF1653"/>
    <property type="match status" value="1"/>
</dbReference>
<feature type="domain" description="DUF1653" evidence="1">
    <location>
        <begin position="6"/>
        <end position="75"/>
    </location>
</feature>
<proteinExistence type="predicted"/>
<dbReference type="Gene3D" id="2.30.30.320">
    <property type="entry name" value="DUF1653-like domain"/>
    <property type="match status" value="1"/>
</dbReference>
<dbReference type="AlphaFoldDB" id="A0A2W2B0U2"/>
<dbReference type="RefSeq" id="WP_110998344.1">
    <property type="nucleotide sequence ID" value="NZ_QKTW01000011.1"/>
</dbReference>
<accession>A0A2W2B0U2</accession>
<dbReference type="InterPro" id="IPR037135">
    <property type="entry name" value="DUF1653-like_dom_sf"/>
</dbReference>
<sequence length="79" mass="9439">MTNINGKYRHYKGNFYEVIGVTMHSETKEKLVLYRALYDCPELHEEYGTDPLFVRPYDMFFEKVVIDGVEMPRFELVQP</sequence>
<evidence type="ECO:0000313" key="3">
    <source>
        <dbReference type="Proteomes" id="UP000248745"/>
    </source>
</evidence>
<evidence type="ECO:0000259" key="1">
    <source>
        <dbReference type="Pfam" id="PF07866"/>
    </source>
</evidence>